<evidence type="ECO:0000313" key="2">
    <source>
        <dbReference type="EMBL" id="VFQ43325.1"/>
    </source>
</evidence>
<sequence>MLEAIIYTSLAINVLAAGYVTLGIVKYVLSINKS</sequence>
<evidence type="ECO:0000256" key="1">
    <source>
        <dbReference type="SAM" id="Phobius"/>
    </source>
</evidence>
<feature type="transmembrane region" description="Helical" evidence="1">
    <location>
        <begin position="6"/>
        <end position="29"/>
    </location>
</feature>
<keyword evidence="1" id="KW-1133">Transmembrane helix</keyword>
<keyword evidence="3" id="KW-1185">Reference proteome</keyword>
<proteinExistence type="predicted"/>
<protein>
    <submittedName>
        <fullName evidence="2">Uncharacterized protein</fullName>
    </submittedName>
</protein>
<reference evidence="2 3" key="1">
    <citation type="submission" date="2019-03" db="EMBL/GenBank/DDBJ databases">
        <authorList>
            <person name="Nijsse B."/>
        </authorList>
    </citation>
    <scope>NUCLEOTIDE SEQUENCE [LARGE SCALE GENOMIC DNA]</scope>
    <source>
        <strain evidence="2">Desulfoluna butyratoxydans MSL71</strain>
    </source>
</reference>
<dbReference type="AlphaFoldDB" id="A0A4U8YI40"/>
<keyword evidence="1" id="KW-0472">Membrane</keyword>
<name>A0A4U8YI40_9BACT</name>
<keyword evidence="1" id="KW-0812">Transmembrane</keyword>
<organism evidence="2 3">
    <name type="scientific">Desulfoluna butyratoxydans</name>
    <dbReference type="NCBI Taxonomy" id="231438"/>
    <lineage>
        <taxon>Bacteria</taxon>
        <taxon>Pseudomonadati</taxon>
        <taxon>Thermodesulfobacteriota</taxon>
        <taxon>Desulfobacteria</taxon>
        <taxon>Desulfobacterales</taxon>
        <taxon>Desulfolunaceae</taxon>
        <taxon>Desulfoluna</taxon>
    </lineage>
</organism>
<gene>
    <name evidence="2" type="ORF">MSL71_9530</name>
</gene>
<dbReference type="EMBL" id="CAADHO010000001">
    <property type="protein sequence ID" value="VFQ43325.1"/>
    <property type="molecule type" value="Genomic_DNA"/>
</dbReference>
<accession>A0A4U8YI40</accession>
<evidence type="ECO:0000313" key="3">
    <source>
        <dbReference type="Proteomes" id="UP000507962"/>
    </source>
</evidence>
<dbReference type="Proteomes" id="UP000507962">
    <property type="component" value="Unassembled WGS sequence"/>
</dbReference>